<proteinExistence type="predicted"/>
<protein>
    <submittedName>
        <fullName evidence="1">Uncharacterized protein</fullName>
    </submittedName>
</protein>
<dbReference type="RefSeq" id="WP_143009842.1">
    <property type="nucleotide sequence ID" value="NZ_FNCY01000009.1"/>
</dbReference>
<name>A0A1G8FUJ3_9RHOO</name>
<evidence type="ECO:0000313" key="2">
    <source>
        <dbReference type="Proteomes" id="UP000198607"/>
    </source>
</evidence>
<dbReference type="EMBL" id="FNCY01000009">
    <property type="protein sequence ID" value="SDH85777.1"/>
    <property type="molecule type" value="Genomic_DNA"/>
</dbReference>
<reference evidence="1 2" key="1">
    <citation type="submission" date="2016-10" db="EMBL/GenBank/DDBJ databases">
        <authorList>
            <person name="de Groot N.N."/>
        </authorList>
    </citation>
    <scope>NUCLEOTIDE SEQUENCE [LARGE SCALE GENOMIC DNA]</scope>
    <source>
        <strain evidence="1 2">DSM 5885</strain>
    </source>
</reference>
<evidence type="ECO:0000313" key="1">
    <source>
        <dbReference type="EMBL" id="SDH85777.1"/>
    </source>
</evidence>
<dbReference type="AlphaFoldDB" id="A0A1G8FUJ3"/>
<accession>A0A1G8FUJ3</accession>
<dbReference type="Proteomes" id="UP000198607">
    <property type="component" value="Unassembled WGS sequence"/>
</dbReference>
<gene>
    <name evidence="1" type="ORF">SAMN05660652_02431</name>
</gene>
<keyword evidence="2" id="KW-1185">Reference proteome</keyword>
<sequence length="104" mass="11630">MSAVIKIFQVGARTYKHVMSTAHDSVELRDESNAVLLVFGADARVRSPKGRLGDFFVEVLDGLPRWVYYELAGQSRRVLSPDRHVAEVEVSRQYIGSMAACQAF</sequence>
<organism evidence="1 2">
    <name type="scientific">Propionivibrio dicarboxylicus</name>
    <dbReference type="NCBI Taxonomy" id="83767"/>
    <lineage>
        <taxon>Bacteria</taxon>
        <taxon>Pseudomonadati</taxon>
        <taxon>Pseudomonadota</taxon>
        <taxon>Betaproteobacteria</taxon>
        <taxon>Rhodocyclales</taxon>
        <taxon>Rhodocyclaceae</taxon>
        <taxon>Propionivibrio</taxon>
    </lineage>
</organism>